<protein>
    <submittedName>
        <fullName evidence="2">Sulfurtransferase</fullName>
    </submittedName>
</protein>
<dbReference type="PROSITE" id="PS50206">
    <property type="entry name" value="RHODANESE_3"/>
    <property type="match status" value="1"/>
</dbReference>
<dbReference type="Gene3D" id="3.40.250.10">
    <property type="entry name" value="Rhodanese-like domain"/>
    <property type="match status" value="1"/>
</dbReference>
<sequence>MKSILDSQPEVINLSPEEFTQLSHPPRLIDVRSSFEYGIFHAPNAVNLSLPRILMGGNSWLRHWILPQWFQRLPKDEPIALICLTAHRSPIAAKKLLQAGFIKVYNVTGGMMEWRELGLPTCKGK</sequence>
<accession>A0A2A2TJZ7</accession>
<feature type="domain" description="Rhodanese" evidence="1">
    <location>
        <begin position="22"/>
        <end position="123"/>
    </location>
</feature>
<keyword evidence="2" id="KW-0808">Transferase</keyword>
<reference evidence="2 3" key="1">
    <citation type="submission" date="2017-08" db="EMBL/GenBank/DDBJ databases">
        <title>Draft genome sequence of filamentous cyanobacterium Calothrix elsteri CCALA 953.</title>
        <authorList>
            <person name="Gagunashvili A.N."/>
            <person name="Elster J."/>
            <person name="Andresson O.S."/>
        </authorList>
    </citation>
    <scope>NUCLEOTIDE SEQUENCE [LARGE SCALE GENOMIC DNA]</scope>
    <source>
        <strain evidence="2 3">CCALA 953</strain>
    </source>
</reference>
<name>A0A2A2TJZ7_9CYAN</name>
<dbReference type="SMART" id="SM00450">
    <property type="entry name" value="RHOD"/>
    <property type="match status" value="1"/>
</dbReference>
<dbReference type="Pfam" id="PF00581">
    <property type="entry name" value="Rhodanese"/>
    <property type="match status" value="1"/>
</dbReference>
<dbReference type="PANTHER" id="PTHR45431:SF3">
    <property type="entry name" value="RHODANESE-LIKE DOMAIN-CONTAINING PROTEIN 15, CHLOROPLASTIC"/>
    <property type="match status" value="1"/>
</dbReference>
<evidence type="ECO:0000259" key="1">
    <source>
        <dbReference type="PROSITE" id="PS50206"/>
    </source>
</evidence>
<dbReference type="PANTHER" id="PTHR45431">
    <property type="entry name" value="RHODANESE-LIKE DOMAIN-CONTAINING PROTEIN 15, CHLOROPLASTIC"/>
    <property type="match status" value="1"/>
</dbReference>
<proteinExistence type="predicted"/>
<dbReference type="OrthoDB" id="9792975at2"/>
<dbReference type="SUPFAM" id="SSF52821">
    <property type="entry name" value="Rhodanese/Cell cycle control phosphatase"/>
    <property type="match status" value="1"/>
</dbReference>
<organism evidence="2 3">
    <name type="scientific">Brunnivagina elsteri CCALA 953</name>
    <dbReference type="NCBI Taxonomy" id="987040"/>
    <lineage>
        <taxon>Bacteria</taxon>
        <taxon>Bacillati</taxon>
        <taxon>Cyanobacteriota</taxon>
        <taxon>Cyanophyceae</taxon>
        <taxon>Nostocales</taxon>
        <taxon>Calotrichaceae</taxon>
        <taxon>Brunnivagina</taxon>
    </lineage>
</organism>
<evidence type="ECO:0000313" key="3">
    <source>
        <dbReference type="Proteomes" id="UP000218238"/>
    </source>
</evidence>
<dbReference type="EMBL" id="NTFS01000099">
    <property type="protein sequence ID" value="PAX55226.1"/>
    <property type="molecule type" value="Genomic_DNA"/>
</dbReference>
<dbReference type="GO" id="GO:0016740">
    <property type="term" value="F:transferase activity"/>
    <property type="evidence" value="ECO:0007669"/>
    <property type="project" value="UniProtKB-KW"/>
</dbReference>
<dbReference type="RefSeq" id="WP_095721772.1">
    <property type="nucleotide sequence ID" value="NZ_NTFS01000099.1"/>
</dbReference>
<dbReference type="Proteomes" id="UP000218238">
    <property type="component" value="Unassembled WGS sequence"/>
</dbReference>
<dbReference type="InterPro" id="IPR052367">
    <property type="entry name" value="Thiosulfate_ST/Rhodanese-like"/>
</dbReference>
<dbReference type="InterPro" id="IPR001763">
    <property type="entry name" value="Rhodanese-like_dom"/>
</dbReference>
<gene>
    <name evidence="2" type="ORF">CK510_11155</name>
</gene>
<comment type="caution">
    <text evidence="2">The sequence shown here is derived from an EMBL/GenBank/DDBJ whole genome shotgun (WGS) entry which is preliminary data.</text>
</comment>
<evidence type="ECO:0000313" key="2">
    <source>
        <dbReference type="EMBL" id="PAX55226.1"/>
    </source>
</evidence>
<dbReference type="InterPro" id="IPR036873">
    <property type="entry name" value="Rhodanese-like_dom_sf"/>
</dbReference>
<dbReference type="CDD" id="cd00158">
    <property type="entry name" value="RHOD"/>
    <property type="match status" value="1"/>
</dbReference>
<keyword evidence="3" id="KW-1185">Reference proteome</keyword>
<dbReference type="AlphaFoldDB" id="A0A2A2TJZ7"/>